<gene>
    <name evidence="1" type="ORF">SERLA73DRAFT_191658</name>
</gene>
<proteinExistence type="predicted"/>
<dbReference type="HOGENOM" id="CLU_2499254_0_0_1"/>
<dbReference type="InParanoid" id="F8QI11"/>
<dbReference type="Proteomes" id="UP000008063">
    <property type="component" value="Unassembled WGS sequence"/>
</dbReference>
<evidence type="ECO:0000313" key="1">
    <source>
        <dbReference type="EMBL" id="EGN92074.1"/>
    </source>
</evidence>
<reference evidence="2" key="1">
    <citation type="journal article" date="2011" name="Science">
        <title>The plant cell wall-decomposing machinery underlies the functional diversity of forest fungi.</title>
        <authorList>
            <person name="Eastwood D.C."/>
            <person name="Floudas D."/>
            <person name="Binder M."/>
            <person name="Majcherczyk A."/>
            <person name="Schneider P."/>
            <person name="Aerts A."/>
            <person name="Asiegbu F.O."/>
            <person name="Baker S.E."/>
            <person name="Barry K."/>
            <person name="Bendiksby M."/>
            <person name="Blumentritt M."/>
            <person name="Coutinho P.M."/>
            <person name="Cullen D."/>
            <person name="de Vries R.P."/>
            <person name="Gathman A."/>
            <person name="Goodell B."/>
            <person name="Henrissat B."/>
            <person name="Ihrmark K."/>
            <person name="Kauserud H."/>
            <person name="Kohler A."/>
            <person name="LaButti K."/>
            <person name="Lapidus A."/>
            <person name="Lavin J.L."/>
            <person name="Lee Y.-H."/>
            <person name="Lindquist E."/>
            <person name="Lilly W."/>
            <person name="Lucas S."/>
            <person name="Morin E."/>
            <person name="Murat C."/>
            <person name="Oguiza J.A."/>
            <person name="Park J."/>
            <person name="Pisabarro A.G."/>
            <person name="Riley R."/>
            <person name="Rosling A."/>
            <person name="Salamov A."/>
            <person name="Schmidt O."/>
            <person name="Schmutz J."/>
            <person name="Skrede I."/>
            <person name="Stenlid J."/>
            <person name="Wiebenga A."/>
            <person name="Xie X."/>
            <person name="Kuees U."/>
            <person name="Hibbett D.S."/>
            <person name="Hoffmeister D."/>
            <person name="Hoegberg N."/>
            <person name="Martin F."/>
            <person name="Grigoriev I.V."/>
            <person name="Watkinson S.C."/>
        </authorList>
    </citation>
    <scope>NUCLEOTIDE SEQUENCE [LARGE SCALE GENOMIC DNA]</scope>
    <source>
        <strain evidence="2">strain S7.3</strain>
    </source>
</reference>
<sequence>MQVSICCPYKQSGSLMVRTDNVLHDSSTLNSWGSDGPHSTLQTSYTLLGRGWSQCSTPLTVTKRYGDRVVLFAAFAERSLPVTFLA</sequence>
<keyword evidence="2" id="KW-1185">Reference proteome</keyword>
<name>F8QI11_SERL3</name>
<organism evidence="2">
    <name type="scientific">Serpula lacrymans var. lacrymans (strain S7.3)</name>
    <name type="common">Dry rot fungus</name>
    <dbReference type="NCBI Taxonomy" id="936435"/>
    <lineage>
        <taxon>Eukaryota</taxon>
        <taxon>Fungi</taxon>
        <taxon>Dikarya</taxon>
        <taxon>Basidiomycota</taxon>
        <taxon>Agaricomycotina</taxon>
        <taxon>Agaricomycetes</taxon>
        <taxon>Agaricomycetidae</taxon>
        <taxon>Boletales</taxon>
        <taxon>Coniophorineae</taxon>
        <taxon>Serpulaceae</taxon>
        <taxon>Serpula</taxon>
    </lineage>
</organism>
<dbReference type="AlphaFoldDB" id="F8QI11"/>
<evidence type="ECO:0000313" key="2">
    <source>
        <dbReference type="Proteomes" id="UP000008063"/>
    </source>
</evidence>
<dbReference type="EMBL" id="GL945516">
    <property type="protein sequence ID" value="EGN92074.1"/>
    <property type="molecule type" value="Genomic_DNA"/>
</dbReference>
<accession>F8QI11</accession>
<protein>
    <submittedName>
        <fullName evidence="1">Uncharacterized protein</fullName>
    </submittedName>
</protein>